<comment type="subcellular location">
    <subcellularLocation>
        <location evidence="1">Cell membrane</location>
        <topology evidence="1">Multi-pass membrane protein</topology>
    </subcellularLocation>
</comment>
<name>A0ABT5KRP9_9BURK</name>
<sequence>MPTNPENASPVPVNNKLAGMLGTAVVLALLYLGREVLVPITLAVLMGVFVWPWVQGLRRLGVGTTLSVWLATLALTVSAGVVAAVIGTQVFHIAAELPQYEKTIRHKLITISEMTLDKMGSFAGQADRVLSPFAAEAPSATAPDGATRLLNGNEPVPVVIRQPAPRAAELISGVLNRVWSPLVTAGIVFVVLVFVLLDHEALRDRLIRLVGSKDLRATTQAVNDAAERLARFFVAQFALNLSVGAVLWVGLLVIGLPHAVLWACMVAVLRFVPYVGFWIAAICATLLAAAIDPCWSLTLSTAGLFIVVETLAGQWIEPRLYAHSTGLSPISVVVAALFWSWIWGPVGLVVSTPLTLCLVVAGRYVPALSALELLFGEVRALTLAQNFYQRALSGDAHEILASARTYLKRQPFSAYCDNVLLPGLHLARHDFDEGRISQQDGVKLRNLVASVIETLAGDTQVPPAKAHGGNGKNGRRPFRPTPRDKAQPASLLEDVSLGRQLRARREQQMGPWQGPLGVPDGSVILCVGLGGPFSEVATEILVRLLRREGLDARHVELAELHAPAPPDLTLNAVAIICMVSTEPEKEGPALALQMPVMQQKFSHARLLAVLLNSPFLDMAQCEVALDARGRLAANYQEALSLCCGALNQPANSGTDAGAGPAPA</sequence>
<dbReference type="Proteomes" id="UP001219862">
    <property type="component" value="Unassembled WGS sequence"/>
</dbReference>
<evidence type="ECO:0000313" key="10">
    <source>
        <dbReference type="EMBL" id="MDC8785610.1"/>
    </source>
</evidence>
<evidence type="ECO:0000256" key="1">
    <source>
        <dbReference type="ARBA" id="ARBA00004651"/>
    </source>
</evidence>
<feature type="transmembrane region" description="Helical" evidence="9">
    <location>
        <begin position="66"/>
        <end position="91"/>
    </location>
</feature>
<keyword evidence="3" id="KW-0813">Transport</keyword>
<keyword evidence="6 9" id="KW-1133">Transmembrane helix</keyword>
<feature type="transmembrane region" description="Helical" evidence="9">
    <location>
        <begin position="320"/>
        <end position="342"/>
    </location>
</feature>
<reference evidence="10 11" key="1">
    <citation type="submission" date="2022-10" db="EMBL/GenBank/DDBJ databases">
        <title>paucibacter sp. hw8 Genome sequencing.</title>
        <authorList>
            <person name="Park S."/>
        </authorList>
    </citation>
    <scope>NUCLEOTIDE SEQUENCE [LARGE SCALE GENOMIC DNA]</scope>
    <source>
        <strain evidence="11">hw8</strain>
    </source>
</reference>
<dbReference type="Pfam" id="PF01594">
    <property type="entry name" value="AI-2E_transport"/>
    <property type="match status" value="1"/>
</dbReference>
<comment type="caution">
    <text evidence="10">The sequence shown here is derived from an EMBL/GenBank/DDBJ whole genome shotgun (WGS) entry which is preliminary data.</text>
</comment>
<feature type="region of interest" description="Disordered" evidence="8">
    <location>
        <begin position="459"/>
        <end position="492"/>
    </location>
</feature>
<proteinExistence type="inferred from homology"/>
<comment type="similarity">
    <text evidence="2">Belongs to the autoinducer-2 exporter (AI-2E) (TC 2.A.86) family.</text>
</comment>
<feature type="transmembrane region" description="Helical" evidence="9">
    <location>
        <begin position="178"/>
        <end position="197"/>
    </location>
</feature>
<accession>A0ABT5KRP9</accession>
<feature type="transmembrane region" description="Helical" evidence="9">
    <location>
        <begin position="348"/>
        <end position="365"/>
    </location>
</feature>
<dbReference type="InterPro" id="IPR002549">
    <property type="entry name" value="AI-2E-like"/>
</dbReference>
<keyword evidence="7 9" id="KW-0472">Membrane</keyword>
<evidence type="ECO:0000256" key="6">
    <source>
        <dbReference type="ARBA" id="ARBA00022989"/>
    </source>
</evidence>
<keyword evidence="4" id="KW-1003">Cell membrane</keyword>
<evidence type="ECO:0000256" key="4">
    <source>
        <dbReference type="ARBA" id="ARBA00022475"/>
    </source>
</evidence>
<evidence type="ECO:0000256" key="9">
    <source>
        <dbReference type="SAM" id="Phobius"/>
    </source>
</evidence>
<dbReference type="EMBL" id="JAQQXS010000008">
    <property type="protein sequence ID" value="MDC8785610.1"/>
    <property type="molecule type" value="Genomic_DNA"/>
</dbReference>
<evidence type="ECO:0000256" key="5">
    <source>
        <dbReference type="ARBA" id="ARBA00022692"/>
    </source>
</evidence>
<dbReference type="RefSeq" id="WP_273596724.1">
    <property type="nucleotide sequence ID" value="NZ_JAQQXS010000008.1"/>
</dbReference>
<protein>
    <submittedName>
        <fullName evidence="10">AI-2E family transporter</fullName>
    </submittedName>
</protein>
<evidence type="ECO:0000256" key="8">
    <source>
        <dbReference type="SAM" id="MobiDB-lite"/>
    </source>
</evidence>
<evidence type="ECO:0000256" key="7">
    <source>
        <dbReference type="ARBA" id="ARBA00023136"/>
    </source>
</evidence>
<keyword evidence="11" id="KW-1185">Reference proteome</keyword>
<feature type="transmembrane region" description="Helical" evidence="9">
    <location>
        <begin position="275"/>
        <end position="308"/>
    </location>
</feature>
<evidence type="ECO:0000313" key="11">
    <source>
        <dbReference type="Proteomes" id="UP001219862"/>
    </source>
</evidence>
<evidence type="ECO:0000256" key="3">
    <source>
        <dbReference type="ARBA" id="ARBA00022448"/>
    </source>
</evidence>
<feature type="transmembrane region" description="Helical" evidence="9">
    <location>
        <begin position="237"/>
        <end position="269"/>
    </location>
</feature>
<feature type="transmembrane region" description="Helical" evidence="9">
    <location>
        <begin position="36"/>
        <end position="54"/>
    </location>
</feature>
<organism evidence="10 11">
    <name type="scientific">Roseateles koreensis</name>
    <dbReference type="NCBI Taxonomy" id="2987526"/>
    <lineage>
        <taxon>Bacteria</taxon>
        <taxon>Pseudomonadati</taxon>
        <taxon>Pseudomonadota</taxon>
        <taxon>Betaproteobacteria</taxon>
        <taxon>Burkholderiales</taxon>
        <taxon>Sphaerotilaceae</taxon>
        <taxon>Roseateles</taxon>
    </lineage>
</organism>
<evidence type="ECO:0000256" key="2">
    <source>
        <dbReference type="ARBA" id="ARBA00009773"/>
    </source>
</evidence>
<dbReference type="PANTHER" id="PTHR21716">
    <property type="entry name" value="TRANSMEMBRANE PROTEIN"/>
    <property type="match status" value="1"/>
</dbReference>
<gene>
    <name evidence="10" type="ORF">PRZ01_10445</name>
</gene>
<dbReference type="PANTHER" id="PTHR21716:SF53">
    <property type="entry name" value="PERMEASE PERM-RELATED"/>
    <property type="match status" value="1"/>
</dbReference>
<keyword evidence="5 9" id="KW-0812">Transmembrane</keyword>